<comment type="caution">
    <text evidence="2">The sequence shown here is derived from an EMBL/GenBank/DDBJ whole genome shotgun (WGS) entry which is preliminary data.</text>
</comment>
<gene>
    <name evidence="2" type="ORF">E2C01_094801</name>
</gene>
<keyword evidence="3" id="KW-1185">Reference proteome</keyword>
<accession>A0A5B7JRE4</accession>
<sequence length="75" mass="8744">MTCLTLFLIPFWFETLYLVGGSSAGNTEKDNYRRGMERDVQPFELMPMGEVRETQYNTDFNAKGRNNIQIDKQTD</sequence>
<dbReference type="Proteomes" id="UP000324222">
    <property type="component" value="Unassembled WGS sequence"/>
</dbReference>
<organism evidence="2 3">
    <name type="scientific">Portunus trituberculatus</name>
    <name type="common">Swimming crab</name>
    <name type="synonym">Neptunus trituberculatus</name>
    <dbReference type="NCBI Taxonomy" id="210409"/>
    <lineage>
        <taxon>Eukaryota</taxon>
        <taxon>Metazoa</taxon>
        <taxon>Ecdysozoa</taxon>
        <taxon>Arthropoda</taxon>
        <taxon>Crustacea</taxon>
        <taxon>Multicrustacea</taxon>
        <taxon>Malacostraca</taxon>
        <taxon>Eumalacostraca</taxon>
        <taxon>Eucarida</taxon>
        <taxon>Decapoda</taxon>
        <taxon>Pleocyemata</taxon>
        <taxon>Brachyura</taxon>
        <taxon>Eubrachyura</taxon>
        <taxon>Portunoidea</taxon>
        <taxon>Portunidae</taxon>
        <taxon>Portuninae</taxon>
        <taxon>Portunus</taxon>
    </lineage>
</organism>
<name>A0A5B7JRE4_PORTR</name>
<dbReference type="EMBL" id="VSRR010118168">
    <property type="protein sequence ID" value="MPC99390.1"/>
    <property type="molecule type" value="Genomic_DNA"/>
</dbReference>
<dbReference type="AlphaFoldDB" id="A0A5B7JRE4"/>
<feature type="chain" id="PRO_5022714426" evidence="1">
    <location>
        <begin position="25"/>
        <end position="75"/>
    </location>
</feature>
<protein>
    <submittedName>
        <fullName evidence="2">Uncharacterized protein</fullName>
    </submittedName>
</protein>
<proteinExistence type="predicted"/>
<reference evidence="2 3" key="1">
    <citation type="submission" date="2019-05" db="EMBL/GenBank/DDBJ databases">
        <title>Another draft genome of Portunus trituberculatus and its Hox gene families provides insights of decapod evolution.</title>
        <authorList>
            <person name="Jeong J.-H."/>
            <person name="Song I."/>
            <person name="Kim S."/>
            <person name="Choi T."/>
            <person name="Kim D."/>
            <person name="Ryu S."/>
            <person name="Kim W."/>
        </authorList>
    </citation>
    <scope>NUCLEOTIDE SEQUENCE [LARGE SCALE GENOMIC DNA]</scope>
    <source>
        <tissue evidence="2">Muscle</tissue>
    </source>
</reference>
<evidence type="ECO:0000313" key="2">
    <source>
        <dbReference type="EMBL" id="MPC99390.1"/>
    </source>
</evidence>
<keyword evidence="1" id="KW-0732">Signal</keyword>
<evidence type="ECO:0000256" key="1">
    <source>
        <dbReference type="SAM" id="SignalP"/>
    </source>
</evidence>
<feature type="signal peptide" evidence="1">
    <location>
        <begin position="1"/>
        <end position="24"/>
    </location>
</feature>
<evidence type="ECO:0000313" key="3">
    <source>
        <dbReference type="Proteomes" id="UP000324222"/>
    </source>
</evidence>